<dbReference type="KEGG" id="msl:Msil_2291"/>
<protein>
    <submittedName>
        <fullName evidence="1">Methyltransferase type 11</fullName>
    </submittedName>
</protein>
<reference evidence="1 2" key="1">
    <citation type="journal article" date="2010" name="J. Bacteriol.">
        <title>Complete genome sequence of the aerobic facultative methanotroph Methylocella silvestris BL2.</title>
        <authorList>
            <person name="Chen Y."/>
            <person name="Crombie A."/>
            <person name="Rahman M.T."/>
            <person name="Dedysh S.N."/>
            <person name="Liesack W."/>
            <person name="Stott M.B."/>
            <person name="Alam M."/>
            <person name="Theisen A.R."/>
            <person name="Murrell J.C."/>
            <person name="Dunfield P.F."/>
        </authorList>
    </citation>
    <scope>NUCLEOTIDE SEQUENCE [LARGE SCALE GENOMIC DNA]</scope>
    <source>
        <strain evidence="2">DSM 15510 / CIP 108128 / LMG 27833 / NCIMB 13906 / BL2</strain>
    </source>
</reference>
<evidence type="ECO:0000313" key="1">
    <source>
        <dbReference type="EMBL" id="ACK51223.1"/>
    </source>
</evidence>
<dbReference type="CDD" id="cd02440">
    <property type="entry name" value="AdoMet_MTases"/>
    <property type="match status" value="1"/>
</dbReference>
<dbReference type="HOGENOM" id="CLU_1011699_0_0_5"/>
<dbReference type="InterPro" id="IPR029063">
    <property type="entry name" value="SAM-dependent_MTases_sf"/>
</dbReference>
<keyword evidence="1" id="KW-0808">Transferase</keyword>
<dbReference type="eggNOG" id="COG2227">
    <property type="taxonomic scope" value="Bacteria"/>
</dbReference>
<sequence>MSCPLCGGHDIPLVLGADCTKHALYQKTLPPVINWRECGDCGHVFTEGWFDAAAAEVVFAKTHPNQTVGHDMERQRPVSARIVASVARRVSSGDWLDVGFGNGSLLFAAEEWGFRPVGLDLRRDNVAMLQSLGYEAHCLSIEALDHRQRYDVISMADVLEHLPFPREGLAAARALLRPGGALFLSMPNMDTMVWRLLHANKVNPYWAEIEHYHNFSRQRLYALLREHGFEPVEYGVSERYRACMEVIAIGV</sequence>
<gene>
    <name evidence="1" type="ordered locus">Msil_2291</name>
</gene>
<evidence type="ECO:0000313" key="2">
    <source>
        <dbReference type="Proteomes" id="UP000002257"/>
    </source>
</evidence>
<dbReference type="PANTHER" id="PTHR43861">
    <property type="entry name" value="TRANS-ACONITATE 2-METHYLTRANSFERASE-RELATED"/>
    <property type="match status" value="1"/>
</dbReference>
<dbReference type="EMBL" id="CP001280">
    <property type="protein sequence ID" value="ACK51223.1"/>
    <property type="molecule type" value="Genomic_DNA"/>
</dbReference>
<dbReference type="STRING" id="395965.Msil_2291"/>
<keyword evidence="1" id="KW-0489">Methyltransferase</keyword>
<dbReference type="Pfam" id="PF13489">
    <property type="entry name" value="Methyltransf_23"/>
    <property type="match status" value="1"/>
</dbReference>
<keyword evidence="2" id="KW-1185">Reference proteome</keyword>
<dbReference type="Proteomes" id="UP000002257">
    <property type="component" value="Chromosome"/>
</dbReference>
<dbReference type="GO" id="GO:0008168">
    <property type="term" value="F:methyltransferase activity"/>
    <property type="evidence" value="ECO:0007669"/>
    <property type="project" value="UniProtKB-KW"/>
</dbReference>
<dbReference type="Gene3D" id="3.40.50.150">
    <property type="entry name" value="Vaccinia Virus protein VP39"/>
    <property type="match status" value="1"/>
</dbReference>
<dbReference type="AlphaFoldDB" id="B8EIA4"/>
<accession>B8EIA4</accession>
<name>B8EIA4_METSB</name>
<organism evidence="1 2">
    <name type="scientific">Methylocella silvestris (strain DSM 15510 / CIP 108128 / LMG 27833 / NCIMB 13906 / BL2)</name>
    <dbReference type="NCBI Taxonomy" id="395965"/>
    <lineage>
        <taxon>Bacteria</taxon>
        <taxon>Pseudomonadati</taxon>
        <taxon>Pseudomonadota</taxon>
        <taxon>Alphaproteobacteria</taxon>
        <taxon>Hyphomicrobiales</taxon>
        <taxon>Beijerinckiaceae</taxon>
        <taxon>Methylocella</taxon>
    </lineage>
</organism>
<dbReference type="GO" id="GO:0032259">
    <property type="term" value="P:methylation"/>
    <property type="evidence" value="ECO:0007669"/>
    <property type="project" value="UniProtKB-KW"/>
</dbReference>
<dbReference type="SUPFAM" id="SSF53335">
    <property type="entry name" value="S-adenosyl-L-methionine-dependent methyltransferases"/>
    <property type="match status" value="1"/>
</dbReference>
<proteinExistence type="predicted"/>